<reference evidence="2" key="2">
    <citation type="journal article" date="2018" name="Mol. Plant Microbe Interact.">
        <title>Genome sequence resources for the wheat stripe rust pathogen (Puccinia striiformis f. sp. tritici) and the barley stripe rust pathogen (Puccinia striiformis f. sp. hordei).</title>
        <authorList>
            <person name="Xia C."/>
            <person name="Wang M."/>
            <person name="Yin C."/>
            <person name="Cornejo O.E."/>
            <person name="Hulbert S.H."/>
            <person name="Chen X."/>
        </authorList>
    </citation>
    <scope>NUCLEOTIDE SEQUENCE [LARGE SCALE GENOMIC DNA]</scope>
    <source>
        <strain evidence="2">93-210</strain>
    </source>
</reference>
<accession>A0ACC0ESL5</accession>
<protein>
    <submittedName>
        <fullName evidence="1">Uncharacterized protein</fullName>
    </submittedName>
</protein>
<evidence type="ECO:0000313" key="2">
    <source>
        <dbReference type="Proteomes" id="UP001060170"/>
    </source>
</evidence>
<proteinExistence type="predicted"/>
<dbReference type="EMBL" id="CM045867">
    <property type="protein sequence ID" value="KAI7959696.1"/>
    <property type="molecule type" value="Genomic_DNA"/>
</dbReference>
<keyword evidence="2" id="KW-1185">Reference proteome</keyword>
<evidence type="ECO:0000313" key="1">
    <source>
        <dbReference type="EMBL" id="KAI7959696.1"/>
    </source>
</evidence>
<reference evidence="1 2" key="3">
    <citation type="journal article" date="2022" name="Microbiol. Spectr.">
        <title>Folding features and dynamics of 3D genome architecture in plant fungal pathogens.</title>
        <authorList>
            <person name="Xia C."/>
        </authorList>
    </citation>
    <scope>NUCLEOTIDE SEQUENCE [LARGE SCALE GENOMIC DNA]</scope>
    <source>
        <strain evidence="1 2">93-210</strain>
    </source>
</reference>
<name>A0ACC0ESL5_9BASI</name>
<gene>
    <name evidence="1" type="ORF">MJO28_003487</name>
</gene>
<reference evidence="2" key="1">
    <citation type="journal article" date="2018" name="BMC Genomics">
        <title>Genomic insights into host adaptation between the wheat stripe rust pathogen (Puccinia striiformis f. sp. tritici) and the barley stripe rust pathogen (Puccinia striiformis f. sp. hordei).</title>
        <authorList>
            <person name="Xia C."/>
            <person name="Wang M."/>
            <person name="Yin C."/>
            <person name="Cornejo O.E."/>
            <person name="Hulbert S.H."/>
            <person name="Chen X."/>
        </authorList>
    </citation>
    <scope>NUCLEOTIDE SEQUENCE [LARGE SCALE GENOMIC DNA]</scope>
    <source>
        <strain evidence="2">93-210</strain>
    </source>
</reference>
<organism evidence="1 2">
    <name type="scientific">Puccinia striiformis f. sp. tritici</name>
    <dbReference type="NCBI Taxonomy" id="168172"/>
    <lineage>
        <taxon>Eukaryota</taxon>
        <taxon>Fungi</taxon>
        <taxon>Dikarya</taxon>
        <taxon>Basidiomycota</taxon>
        <taxon>Pucciniomycotina</taxon>
        <taxon>Pucciniomycetes</taxon>
        <taxon>Pucciniales</taxon>
        <taxon>Pucciniaceae</taxon>
        <taxon>Puccinia</taxon>
    </lineage>
</organism>
<dbReference type="Proteomes" id="UP001060170">
    <property type="component" value="Chromosome 3"/>
</dbReference>
<sequence length="85" mass="9350">MVMSCAGRTDFGPLRMSQLRAFQGVDQQFLKHDQAMYRLVMKKATRSGDSPGHKSQYGAGLIDWLSRCLSRFGRAIPVASGQTAA</sequence>
<comment type="caution">
    <text evidence="1">The sequence shown here is derived from an EMBL/GenBank/DDBJ whole genome shotgun (WGS) entry which is preliminary data.</text>
</comment>